<comment type="caution">
    <text evidence="1">The sequence shown here is derived from an EMBL/GenBank/DDBJ whole genome shotgun (WGS) entry which is preliminary data.</text>
</comment>
<name>A0ABT9YV60_9BACI</name>
<evidence type="ECO:0008006" key="3">
    <source>
        <dbReference type="Google" id="ProtNLM"/>
    </source>
</evidence>
<keyword evidence="2" id="KW-1185">Reference proteome</keyword>
<dbReference type="EMBL" id="JAUSTZ010000001">
    <property type="protein sequence ID" value="MDQ0223874.1"/>
    <property type="molecule type" value="Genomic_DNA"/>
</dbReference>
<proteinExistence type="predicted"/>
<reference evidence="1 2" key="1">
    <citation type="submission" date="2023-07" db="EMBL/GenBank/DDBJ databases">
        <title>Genomic Encyclopedia of Type Strains, Phase IV (KMG-IV): sequencing the most valuable type-strain genomes for metagenomic binning, comparative biology and taxonomic classification.</title>
        <authorList>
            <person name="Goeker M."/>
        </authorList>
    </citation>
    <scope>NUCLEOTIDE SEQUENCE [LARGE SCALE GENOMIC DNA]</scope>
    <source>
        <strain evidence="1 2">DSM 17723</strain>
    </source>
</reference>
<evidence type="ECO:0000313" key="1">
    <source>
        <dbReference type="EMBL" id="MDQ0223874.1"/>
    </source>
</evidence>
<gene>
    <name evidence="1" type="ORF">J2S02_000196</name>
</gene>
<dbReference type="Proteomes" id="UP001232245">
    <property type="component" value="Unassembled WGS sequence"/>
</dbReference>
<accession>A0ABT9YV60</accession>
<dbReference type="RefSeq" id="WP_145580726.1">
    <property type="nucleotide sequence ID" value="NZ_CADEPK010000329.1"/>
</dbReference>
<organism evidence="1 2">
    <name type="scientific">Metabacillus niabensis</name>
    <dbReference type="NCBI Taxonomy" id="324854"/>
    <lineage>
        <taxon>Bacteria</taxon>
        <taxon>Bacillati</taxon>
        <taxon>Bacillota</taxon>
        <taxon>Bacilli</taxon>
        <taxon>Bacillales</taxon>
        <taxon>Bacillaceae</taxon>
        <taxon>Metabacillus</taxon>
    </lineage>
</organism>
<evidence type="ECO:0000313" key="2">
    <source>
        <dbReference type="Proteomes" id="UP001232245"/>
    </source>
</evidence>
<protein>
    <recommendedName>
        <fullName evidence="3">Spore coat protein</fullName>
    </recommendedName>
</protein>
<sequence>MTQYLGLHETLELHELLTFKNLSLTKAFTMSGLVQDPTLKEILLADVEAGTKFVTQIKQLMTERSDNSYE</sequence>